<dbReference type="Proteomes" id="UP001044222">
    <property type="component" value="Chromosome 9"/>
</dbReference>
<dbReference type="PROSITE" id="PS51551">
    <property type="entry name" value="EPHRIN_RBD_2"/>
    <property type="match status" value="1"/>
</dbReference>
<feature type="signal peptide" evidence="8">
    <location>
        <begin position="1"/>
        <end position="27"/>
    </location>
</feature>
<comment type="caution">
    <text evidence="10">The sequence shown here is derived from an EMBL/GenBank/DDBJ whole genome shotgun (WGS) entry which is preliminary data.</text>
</comment>
<dbReference type="InterPro" id="IPR031328">
    <property type="entry name" value="Ephrin"/>
</dbReference>
<dbReference type="EMBL" id="JAFIRN010000009">
    <property type="protein sequence ID" value="KAG5842851.1"/>
    <property type="molecule type" value="Genomic_DNA"/>
</dbReference>
<evidence type="ECO:0000256" key="4">
    <source>
        <dbReference type="ARBA" id="ARBA00023157"/>
    </source>
</evidence>
<gene>
    <name evidence="10" type="ORF">ANANG_G00182130</name>
</gene>
<keyword evidence="4" id="KW-1015">Disulfide bond</keyword>
<evidence type="ECO:0000313" key="10">
    <source>
        <dbReference type="EMBL" id="KAG5842851.1"/>
    </source>
</evidence>
<keyword evidence="11" id="KW-1185">Reference proteome</keyword>
<dbReference type="PANTHER" id="PTHR11304">
    <property type="entry name" value="EPHRIN"/>
    <property type="match status" value="1"/>
</dbReference>
<dbReference type="PANTHER" id="PTHR11304:SF42">
    <property type="entry name" value="EPHRIN-A4"/>
    <property type="match status" value="1"/>
</dbReference>
<accession>A0A9D3M5F7</accession>
<name>A0A9D3M5F7_ANGAN</name>
<dbReference type="GO" id="GO:0005886">
    <property type="term" value="C:plasma membrane"/>
    <property type="evidence" value="ECO:0007669"/>
    <property type="project" value="TreeGrafter"/>
</dbReference>
<dbReference type="InterPro" id="IPR008972">
    <property type="entry name" value="Cupredoxin"/>
</dbReference>
<evidence type="ECO:0000256" key="1">
    <source>
        <dbReference type="ARBA" id="ARBA00004370"/>
    </source>
</evidence>
<dbReference type="Pfam" id="PF00812">
    <property type="entry name" value="Ephrin"/>
    <property type="match status" value="2"/>
</dbReference>
<reference evidence="10" key="1">
    <citation type="submission" date="2021-01" db="EMBL/GenBank/DDBJ databases">
        <title>A chromosome-scale assembly of European eel, Anguilla anguilla.</title>
        <authorList>
            <person name="Henkel C."/>
            <person name="Jong-Raadsen S.A."/>
            <person name="Dufour S."/>
            <person name="Weltzien F.-A."/>
            <person name="Palstra A.P."/>
            <person name="Pelster B."/>
            <person name="Spaink H.P."/>
            <person name="Van Den Thillart G.E."/>
            <person name="Jansen H."/>
            <person name="Zahm M."/>
            <person name="Klopp C."/>
            <person name="Cedric C."/>
            <person name="Louis A."/>
            <person name="Berthelot C."/>
            <person name="Parey E."/>
            <person name="Roest Crollius H."/>
            <person name="Montfort J."/>
            <person name="Robinson-Rechavi M."/>
            <person name="Bucao C."/>
            <person name="Bouchez O."/>
            <person name="Gislard M."/>
            <person name="Lluch J."/>
            <person name="Milhes M."/>
            <person name="Lampietro C."/>
            <person name="Lopez Roques C."/>
            <person name="Donnadieu C."/>
            <person name="Braasch I."/>
            <person name="Desvignes T."/>
            <person name="Postlethwait J."/>
            <person name="Bobe J."/>
            <person name="Guiguen Y."/>
            <person name="Dirks R."/>
        </authorList>
    </citation>
    <scope>NUCLEOTIDE SEQUENCE</scope>
    <source>
        <strain evidence="10">Tag_6206</strain>
        <tissue evidence="10">Liver</tissue>
    </source>
</reference>
<evidence type="ECO:0000256" key="3">
    <source>
        <dbReference type="ARBA" id="ARBA00023136"/>
    </source>
</evidence>
<organism evidence="10 11">
    <name type="scientific">Anguilla anguilla</name>
    <name type="common">European freshwater eel</name>
    <name type="synonym">Muraena anguilla</name>
    <dbReference type="NCBI Taxonomy" id="7936"/>
    <lineage>
        <taxon>Eukaryota</taxon>
        <taxon>Metazoa</taxon>
        <taxon>Chordata</taxon>
        <taxon>Craniata</taxon>
        <taxon>Vertebrata</taxon>
        <taxon>Euteleostomi</taxon>
        <taxon>Actinopterygii</taxon>
        <taxon>Neopterygii</taxon>
        <taxon>Teleostei</taxon>
        <taxon>Anguilliformes</taxon>
        <taxon>Anguillidae</taxon>
        <taxon>Anguilla</taxon>
    </lineage>
</organism>
<dbReference type="GO" id="GO:0046875">
    <property type="term" value="F:ephrin receptor binding"/>
    <property type="evidence" value="ECO:0007669"/>
    <property type="project" value="TreeGrafter"/>
</dbReference>
<comment type="similarity">
    <text evidence="6 7">Belongs to the ephrin family.</text>
</comment>
<evidence type="ECO:0000256" key="8">
    <source>
        <dbReference type="SAM" id="SignalP"/>
    </source>
</evidence>
<dbReference type="GO" id="GO:0007411">
    <property type="term" value="P:axon guidance"/>
    <property type="evidence" value="ECO:0007669"/>
    <property type="project" value="TreeGrafter"/>
</dbReference>
<protein>
    <recommendedName>
        <fullName evidence="9">Ephrin RBD domain-containing protein</fullName>
    </recommendedName>
</protein>
<dbReference type="PROSITE" id="PS01299">
    <property type="entry name" value="EPHRIN_RBD_1"/>
    <property type="match status" value="1"/>
</dbReference>
<dbReference type="Gene3D" id="2.60.40.420">
    <property type="entry name" value="Cupredoxins - blue copper proteins"/>
    <property type="match status" value="1"/>
</dbReference>
<dbReference type="PRINTS" id="PR01347">
    <property type="entry name" value="EPHRIN"/>
</dbReference>
<dbReference type="SUPFAM" id="SSF49503">
    <property type="entry name" value="Cupredoxins"/>
    <property type="match status" value="1"/>
</dbReference>
<evidence type="ECO:0000256" key="5">
    <source>
        <dbReference type="ARBA" id="ARBA00023180"/>
    </source>
</evidence>
<dbReference type="InterPro" id="IPR001799">
    <property type="entry name" value="Ephrin_RBD"/>
</dbReference>
<evidence type="ECO:0000313" key="11">
    <source>
        <dbReference type="Proteomes" id="UP001044222"/>
    </source>
</evidence>
<comment type="caution">
    <text evidence="6">Lacks conserved residue(s) required for the propagation of feature annotation.</text>
</comment>
<feature type="domain" description="Ephrin RBD" evidence="9">
    <location>
        <begin position="27"/>
        <end position="158"/>
    </location>
</feature>
<evidence type="ECO:0000259" key="9">
    <source>
        <dbReference type="PROSITE" id="PS51551"/>
    </source>
</evidence>
<proteinExistence type="inferred from homology"/>
<evidence type="ECO:0000256" key="7">
    <source>
        <dbReference type="RuleBase" id="RU004375"/>
    </source>
</evidence>
<dbReference type="InterPro" id="IPR019765">
    <property type="entry name" value="Ephrin_CS"/>
</dbReference>
<dbReference type="GO" id="GO:0048013">
    <property type="term" value="P:ephrin receptor signaling pathway"/>
    <property type="evidence" value="ECO:0007669"/>
    <property type="project" value="TreeGrafter"/>
</dbReference>
<feature type="chain" id="PRO_5038453905" description="Ephrin RBD domain-containing protein" evidence="8">
    <location>
        <begin position="28"/>
        <end position="171"/>
    </location>
</feature>
<sequence>MGWHGPGAGTIWKMTVLFLQLVSLTHGKRHVVYWNSTNTRLSQGDLSIDVDPGDYLDIFCPTTPGAPPRRPRRRWCCTWREGGLSGLRRDAGATALGVQPARAPLGPVRFTEKIQRFTPFSTGFEFRSGYHYYYSSLATKDGPELPCMKLRVAVCCGTEPTEVLVVLRQAY</sequence>
<evidence type="ECO:0000256" key="6">
    <source>
        <dbReference type="PROSITE-ProRule" id="PRU00884"/>
    </source>
</evidence>
<keyword evidence="5" id="KW-0325">Glycoprotein</keyword>
<evidence type="ECO:0000256" key="2">
    <source>
        <dbReference type="ARBA" id="ARBA00022729"/>
    </source>
</evidence>
<keyword evidence="2 8" id="KW-0732">Signal</keyword>
<keyword evidence="3 7" id="KW-0472">Membrane</keyword>
<comment type="subcellular location">
    <subcellularLocation>
        <location evidence="1">Membrane</location>
    </subcellularLocation>
</comment>
<dbReference type="AlphaFoldDB" id="A0A9D3M5F7"/>